<keyword evidence="2" id="KW-0819">tRNA processing</keyword>
<keyword evidence="8" id="KW-1185">Reference proteome</keyword>
<evidence type="ECO:0000256" key="1">
    <source>
        <dbReference type="ARBA" id="ARBA00007963"/>
    </source>
</evidence>
<organism evidence="7 8">
    <name type="scientific">Pyxidicoccus parkwayensis</name>
    <dbReference type="NCBI Taxonomy" id="2813578"/>
    <lineage>
        <taxon>Bacteria</taxon>
        <taxon>Pseudomonadati</taxon>
        <taxon>Myxococcota</taxon>
        <taxon>Myxococcia</taxon>
        <taxon>Myxococcales</taxon>
        <taxon>Cystobacterineae</taxon>
        <taxon>Myxococcaceae</taxon>
        <taxon>Pyxidicoccus</taxon>
    </lineage>
</organism>
<reference evidence="7 8" key="1">
    <citation type="submission" date="2021-02" db="EMBL/GenBank/DDBJ databases">
        <title>De Novo genome assembly of isolated myxobacteria.</title>
        <authorList>
            <person name="Stevens D.C."/>
        </authorList>
    </citation>
    <scope>NUCLEOTIDE SEQUENCE [LARGE SCALE GENOMIC DNA]</scope>
    <source>
        <strain evidence="8">SCPEA02</strain>
    </source>
</reference>
<keyword evidence="4" id="KW-0106">Calcium</keyword>
<accession>A0ABX7NX09</accession>
<dbReference type="Proteomes" id="UP000662747">
    <property type="component" value="Chromosome"/>
</dbReference>
<evidence type="ECO:0000313" key="8">
    <source>
        <dbReference type="Proteomes" id="UP000662747"/>
    </source>
</evidence>
<evidence type="ECO:0000259" key="6">
    <source>
        <dbReference type="Pfam" id="PF01951"/>
    </source>
</evidence>
<keyword evidence="3" id="KW-0479">Metal-binding</keyword>
<name>A0ABX7NX09_9BACT</name>
<evidence type="ECO:0000256" key="5">
    <source>
        <dbReference type="SAM" id="MobiDB-lite"/>
    </source>
</evidence>
<proteinExistence type="inferred from homology"/>
<dbReference type="Gene3D" id="3.55.10.10">
    <property type="entry name" value="Archease domain"/>
    <property type="match status" value="1"/>
</dbReference>
<evidence type="ECO:0000313" key="7">
    <source>
        <dbReference type="EMBL" id="QSQ21916.1"/>
    </source>
</evidence>
<feature type="domain" description="Archease" evidence="6">
    <location>
        <begin position="47"/>
        <end position="167"/>
    </location>
</feature>
<gene>
    <name evidence="7" type="ORF">JY651_43350</name>
</gene>
<protein>
    <submittedName>
        <fullName evidence="7">Archease</fullName>
    </submittedName>
</protein>
<evidence type="ECO:0000256" key="2">
    <source>
        <dbReference type="ARBA" id="ARBA00022694"/>
    </source>
</evidence>
<dbReference type="SUPFAM" id="SSF69819">
    <property type="entry name" value="MTH1598-like"/>
    <property type="match status" value="1"/>
</dbReference>
<dbReference type="EMBL" id="CP071090">
    <property type="protein sequence ID" value="QSQ21916.1"/>
    <property type="molecule type" value="Genomic_DNA"/>
</dbReference>
<dbReference type="InterPro" id="IPR023572">
    <property type="entry name" value="Archease_dom"/>
</dbReference>
<feature type="region of interest" description="Disordered" evidence="5">
    <location>
        <begin position="1"/>
        <end position="41"/>
    </location>
</feature>
<comment type="similarity">
    <text evidence="1">Belongs to the archease family.</text>
</comment>
<dbReference type="InterPro" id="IPR036820">
    <property type="entry name" value="Archease_dom_sf"/>
</dbReference>
<dbReference type="Pfam" id="PF01951">
    <property type="entry name" value="Archease"/>
    <property type="match status" value="1"/>
</dbReference>
<evidence type="ECO:0000256" key="4">
    <source>
        <dbReference type="ARBA" id="ARBA00022837"/>
    </source>
</evidence>
<sequence length="171" mass="18386">MSLDTQGSPGLARDSEGGTMDAGPVPAATGANTPPRWEHLTRGTARAVRGVGRSEEEALEQAAVALCALVADPTQVEVREEVSVECDAKDLDSLLADWLGAILHNMSARRLRFRCFAVRLDGRRLFGHAFGEHVDPARHHGVMEPRGVSLTKPVVRGTADGRWTAECEVHG</sequence>
<evidence type="ECO:0000256" key="3">
    <source>
        <dbReference type="ARBA" id="ARBA00022723"/>
    </source>
</evidence>